<dbReference type="PANTHER" id="PTHR48207:SF3">
    <property type="entry name" value="SUCCINATE--HYDROXYMETHYLGLUTARATE COA-TRANSFERASE"/>
    <property type="match status" value="1"/>
</dbReference>
<protein>
    <recommendedName>
        <fullName evidence="3">CoA transferase</fullName>
    </recommendedName>
</protein>
<evidence type="ECO:0008006" key="3">
    <source>
        <dbReference type="Google" id="ProtNLM"/>
    </source>
</evidence>
<dbReference type="InterPro" id="IPR023606">
    <property type="entry name" value="CoA-Trfase_III_dom_1_sf"/>
</dbReference>
<sequence>MQNEETLLGIYRVIDLADEKGVYCGKLFADYGADVIKIEPPQGDIIRSRGPFFHDEVHPEKSLYWLHFNTNKRSTTLNLEHEQGRNILKRLIKTADVLIETFPPGYMKNLGLDYEALKGINPGLVMCS</sequence>
<accession>X0U9B4</accession>
<dbReference type="SUPFAM" id="SSF89796">
    <property type="entry name" value="CoA-transferase family III (CaiB/BaiF)"/>
    <property type="match status" value="1"/>
</dbReference>
<dbReference type="InterPro" id="IPR050483">
    <property type="entry name" value="CoA-transferase_III_domain"/>
</dbReference>
<feature type="non-terminal residue" evidence="2">
    <location>
        <position position="128"/>
    </location>
</feature>
<evidence type="ECO:0000256" key="1">
    <source>
        <dbReference type="ARBA" id="ARBA00022679"/>
    </source>
</evidence>
<dbReference type="Pfam" id="PF02515">
    <property type="entry name" value="CoA_transf_3"/>
    <property type="match status" value="1"/>
</dbReference>
<dbReference type="AlphaFoldDB" id="X0U9B4"/>
<dbReference type="GO" id="GO:0008410">
    <property type="term" value="F:CoA-transferase activity"/>
    <property type="evidence" value="ECO:0007669"/>
    <property type="project" value="TreeGrafter"/>
</dbReference>
<evidence type="ECO:0000313" key="2">
    <source>
        <dbReference type="EMBL" id="GAF95931.1"/>
    </source>
</evidence>
<comment type="caution">
    <text evidence="2">The sequence shown here is derived from an EMBL/GenBank/DDBJ whole genome shotgun (WGS) entry which is preliminary data.</text>
</comment>
<gene>
    <name evidence="2" type="ORF">S01H1_21578</name>
</gene>
<dbReference type="InterPro" id="IPR003673">
    <property type="entry name" value="CoA-Trfase_fam_III"/>
</dbReference>
<dbReference type="Gene3D" id="3.40.50.10540">
    <property type="entry name" value="Crotonobetainyl-coa:carnitine coa-transferase, domain 1"/>
    <property type="match status" value="1"/>
</dbReference>
<dbReference type="EMBL" id="BARS01011991">
    <property type="protein sequence ID" value="GAF95931.1"/>
    <property type="molecule type" value="Genomic_DNA"/>
</dbReference>
<name>X0U9B4_9ZZZZ</name>
<keyword evidence="1" id="KW-0808">Transferase</keyword>
<organism evidence="2">
    <name type="scientific">marine sediment metagenome</name>
    <dbReference type="NCBI Taxonomy" id="412755"/>
    <lineage>
        <taxon>unclassified sequences</taxon>
        <taxon>metagenomes</taxon>
        <taxon>ecological metagenomes</taxon>
    </lineage>
</organism>
<dbReference type="PANTHER" id="PTHR48207">
    <property type="entry name" value="SUCCINATE--HYDROXYMETHYLGLUTARATE COA-TRANSFERASE"/>
    <property type="match status" value="1"/>
</dbReference>
<reference evidence="2" key="1">
    <citation type="journal article" date="2014" name="Front. Microbiol.">
        <title>High frequency of phylogenetically diverse reductive dehalogenase-homologous genes in deep subseafloor sedimentary metagenomes.</title>
        <authorList>
            <person name="Kawai M."/>
            <person name="Futagami T."/>
            <person name="Toyoda A."/>
            <person name="Takaki Y."/>
            <person name="Nishi S."/>
            <person name="Hori S."/>
            <person name="Arai W."/>
            <person name="Tsubouchi T."/>
            <person name="Morono Y."/>
            <person name="Uchiyama I."/>
            <person name="Ito T."/>
            <person name="Fujiyama A."/>
            <person name="Inagaki F."/>
            <person name="Takami H."/>
        </authorList>
    </citation>
    <scope>NUCLEOTIDE SEQUENCE</scope>
    <source>
        <strain evidence="2">Expedition CK06-06</strain>
    </source>
</reference>
<proteinExistence type="predicted"/>